<dbReference type="Gene3D" id="2.170.180.11">
    <property type="entry name" value="Methuselah ectodomain, domain 2"/>
    <property type="match status" value="1"/>
</dbReference>
<evidence type="ECO:0000256" key="9">
    <source>
        <dbReference type="ARBA" id="ARBA00023224"/>
    </source>
</evidence>
<gene>
    <name evidence="13" type="ORF">LPLAT_LOCUS12582</name>
</gene>
<accession>A0AAV2P3S7</accession>
<organism evidence="13 14">
    <name type="scientific">Lasius platythorax</name>
    <dbReference type="NCBI Taxonomy" id="488582"/>
    <lineage>
        <taxon>Eukaryota</taxon>
        <taxon>Metazoa</taxon>
        <taxon>Ecdysozoa</taxon>
        <taxon>Arthropoda</taxon>
        <taxon>Hexapoda</taxon>
        <taxon>Insecta</taxon>
        <taxon>Pterygota</taxon>
        <taxon>Neoptera</taxon>
        <taxon>Endopterygota</taxon>
        <taxon>Hymenoptera</taxon>
        <taxon>Apocrita</taxon>
        <taxon>Aculeata</taxon>
        <taxon>Formicoidea</taxon>
        <taxon>Formicidae</taxon>
        <taxon>Formicinae</taxon>
        <taxon>Lasius</taxon>
        <taxon>Lasius</taxon>
    </lineage>
</organism>
<dbReference type="SUPFAM" id="SSF81321">
    <property type="entry name" value="Family A G protein-coupled receptor-like"/>
    <property type="match status" value="1"/>
</dbReference>
<evidence type="ECO:0000256" key="7">
    <source>
        <dbReference type="ARBA" id="ARBA00023136"/>
    </source>
</evidence>
<feature type="transmembrane region" description="Helical" evidence="10">
    <location>
        <begin position="371"/>
        <end position="392"/>
    </location>
</feature>
<protein>
    <recommendedName>
        <fullName evidence="12">G-protein coupled receptors family 2 profile 2 domain-containing protein</fullName>
    </recommendedName>
</protein>
<dbReference type="InterPro" id="IPR017981">
    <property type="entry name" value="GPCR_2-like_7TM"/>
</dbReference>
<dbReference type="InterPro" id="IPR023311">
    <property type="entry name" value="Methusela_ecto_dom_2"/>
</dbReference>
<feature type="signal peptide" evidence="11">
    <location>
        <begin position="1"/>
        <end position="23"/>
    </location>
</feature>
<dbReference type="GO" id="GO:0005886">
    <property type="term" value="C:plasma membrane"/>
    <property type="evidence" value="ECO:0007669"/>
    <property type="project" value="TreeGrafter"/>
</dbReference>
<comment type="similarity">
    <text evidence="2">Belongs to the G-protein coupled receptor 2 family. Mth subfamily.</text>
</comment>
<keyword evidence="7 10" id="KW-0472">Membrane</keyword>
<evidence type="ECO:0000313" key="13">
    <source>
        <dbReference type="EMBL" id="CAL1687357.1"/>
    </source>
</evidence>
<dbReference type="InterPro" id="IPR036272">
    <property type="entry name" value="Methuselah_N_sf"/>
</dbReference>
<evidence type="ECO:0000259" key="12">
    <source>
        <dbReference type="PROSITE" id="PS50261"/>
    </source>
</evidence>
<dbReference type="Proteomes" id="UP001497644">
    <property type="component" value="Chromosome 7"/>
</dbReference>
<dbReference type="EMBL" id="OZ034830">
    <property type="protein sequence ID" value="CAL1687357.1"/>
    <property type="molecule type" value="Genomic_DNA"/>
</dbReference>
<evidence type="ECO:0000256" key="3">
    <source>
        <dbReference type="ARBA" id="ARBA00022692"/>
    </source>
</evidence>
<evidence type="ECO:0000256" key="4">
    <source>
        <dbReference type="ARBA" id="ARBA00022729"/>
    </source>
</evidence>
<dbReference type="GO" id="GO:0008528">
    <property type="term" value="F:G protein-coupled peptide receptor activity"/>
    <property type="evidence" value="ECO:0007669"/>
    <property type="project" value="TreeGrafter"/>
</dbReference>
<dbReference type="SUPFAM" id="SSF63877">
    <property type="entry name" value="Methuselah ectodomain"/>
    <property type="match status" value="1"/>
</dbReference>
<dbReference type="InterPro" id="IPR051384">
    <property type="entry name" value="Mth_GPCR"/>
</dbReference>
<keyword evidence="14" id="KW-1185">Reference proteome</keyword>
<feature type="transmembrane region" description="Helical" evidence="10">
    <location>
        <begin position="333"/>
        <end position="351"/>
    </location>
</feature>
<dbReference type="CDD" id="cd15039">
    <property type="entry name" value="7tmB3_Methuselah-like"/>
    <property type="match status" value="1"/>
</dbReference>
<dbReference type="AlphaFoldDB" id="A0AAV2P3S7"/>
<sequence length="631" mass="73421">MCGKNFAFWCCVLLLVVTSSSKSQKNSTNNEEKDDNLTVLYEVDANSTNYDDKMKTLRYDLYEKFNNNTQYDVMQYESRTTFTSREDDSIQYKLSTHSIQNHEDDKKMSMGSRMYSINANHRRNFTSRELYGNLRIEDKNDSTSHEFFQKFSKDSNESNIVPYEMCDNITCIPLCCPLGDRLVDNKCIPEKNKYFFPNVYGYTNDSSESESKRVDELFQLVVHDPCQANYRLILHEDYNDYMIFANGSLYLPYYKIFANSTSYCLAVVDGDKFKVIICSETFDEIFNTTTNNKISSINNILIYISPNIVCILLLLLTILIYSILPELRNAHGFMLRNYSGALCVAYIMWIVNFLTEADAVQYSACITVAFFTYYSFLTSTIWLTVMSFDLWWTFRGFCSLQRNVRQREKRKLVLYTIYTWGFSFIVAIICVSMDFISKDLPKILRPQFRAGNCWFAEREALALYYYGFKSVCVITSIGLSISTALKITRYEKDTGFRLTDSESKRYNDNKKWFNLYLKLFIVQFIIMGIKWFLKTALILFEDKSDYILHSINLMDVIQNICTFILLVWKKKIKRMLLKRFGCGLFPETRCGINATSSSTSTSTSGIAMQEKMNSCGQAKCHAKDMSDRTDL</sequence>
<dbReference type="GO" id="GO:0007166">
    <property type="term" value="P:cell surface receptor signaling pathway"/>
    <property type="evidence" value="ECO:0007669"/>
    <property type="project" value="InterPro"/>
</dbReference>
<dbReference type="Gene3D" id="1.20.1070.10">
    <property type="entry name" value="Rhodopsin 7-helix transmembrane proteins"/>
    <property type="match status" value="1"/>
</dbReference>
<evidence type="ECO:0000256" key="5">
    <source>
        <dbReference type="ARBA" id="ARBA00022989"/>
    </source>
</evidence>
<reference evidence="13" key="1">
    <citation type="submission" date="2024-04" db="EMBL/GenBank/DDBJ databases">
        <authorList>
            <consortium name="Molecular Ecology Group"/>
        </authorList>
    </citation>
    <scope>NUCLEOTIDE SEQUENCE</scope>
</reference>
<feature type="transmembrane region" description="Helical" evidence="10">
    <location>
        <begin position="412"/>
        <end position="436"/>
    </location>
</feature>
<feature type="chain" id="PRO_5043382567" description="G-protein coupled receptors family 2 profile 2 domain-containing protein" evidence="11">
    <location>
        <begin position="24"/>
        <end position="631"/>
    </location>
</feature>
<evidence type="ECO:0000256" key="1">
    <source>
        <dbReference type="ARBA" id="ARBA00004127"/>
    </source>
</evidence>
<feature type="transmembrane region" description="Helical" evidence="10">
    <location>
        <begin position="300"/>
        <end position="321"/>
    </location>
</feature>
<proteinExistence type="inferred from homology"/>
<keyword evidence="9" id="KW-0807">Transducer</keyword>
<keyword evidence="8" id="KW-0675">Receptor</keyword>
<keyword evidence="3 10" id="KW-0812">Transmembrane</keyword>
<feature type="domain" description="G-protein coupled receptors family 2 profile 2" evidence="12">
    <location>
        <begin position="299"/>
        <end position="481"/>
    </location>
</feature>
<dbReference type="PANTHER" id="PTHR47154:SF2">
    <property type="entry name" value="G-PROTEIN COUPLED RECEPTOR MTH-RELATED"/>
    <property type="match status" value="1"/>
</dbReference>
<dbReference type="Pfam" id="PF06652">
    <property type="entry name" value="Methuselah_N"/>
    <property type="match status" value="1"/>
</dbReference>
<evidence type="ECO:0000256" key="2">
    <source>
        <dbReference type="ARBA" id="ARBA00008979"/>
    </source>
</evidence>
<evidence type="ECO:0000256" key="8">
    <source>
        <dbReference type="ARBA" id="ARBA00023170"/>
    </source>
</evidence>
<name>A0AAV2P3S7_9HYME</name>
<keyword evidence="5 10" id="KW-1133">Transmembrane helix</keyword>
<dbReference type="InterPro" id="IPR010596">
    <property type="entry name" value="Methuselah_N_dom"/>
</dbReference>
<feature type="transmembrane region" description="Helical" evidence="10">
    <location>
        <begin position="546"/>
        <end position="568"/>
    </location>
</feature>
<evidence type="ECO:0000313" key="14">
    <source>
        <dbReference type="Proteomes" id="UP001497644"/>
    </source>
</evidence>
<dbReference type="PANTHER" id="PTHR47154">
    <property type="entry name" value="G-PROTEIN COUPLED RECEPTOR MTH-RELATED"/>
    <property type="match status" value="1"/>
</dbReference>
<evidence type="ECO:0000256" key="11">
    <source>
        <dbReference type="SAM" id="SignalP"/>
    </source>
</evidence>
<evidence type="ECO:0000256" key="6">
    <source>
        <dbReference type="ARBA" id="ARBA00023040"/>
    </source>
</evidence>
<feature type="transmembrane region" description="Helical" evidence="10">
    <location>
        <begin position="515"/>
        <end position="540"/>
    </location>
</feature>
<dbReference type="PROSITE" id="PS50261">
    <property type="entry name" value="G_PROTEIN_RECEP_F2_4"/>
    <property type="match status" value="1"/>
</dbReference>
<dbReference type="GO" id="GO:0012505">
    <property type="term" value="C:endomembrane system"/>
    <property type="evidence" value="ECO:0007669"/>
    <property type="project" value="UniProtKB-SubCell"/>
</dbReference>
<keyword evidence="4 11" id="KW-0732">Signal</keyword>
<comment type="subcellular location">
    <subcellularLocation>
        <location evidence="1">Endomembrane system</location>
        <topology evidence="1">Multi-pass membrane protein</topology>
    </subcellularLocation>
</comment>
<keyword evidence="6" id="KW-0297">G-protein coupled receptor</keyword>
<feature type="transmembrane region" description="Helical" evidence="10">
    <location>
        <begin position="464"/>
        <end position="485"/>
    </location>
</feature>
<evidence type="ECO:0000256" key="10">
    <source>
        <dbReference type="SAM" id="Phobius"/>
    </source>
</evidence>